<protein>
    <recommendedName>
        <fullName evidence="4">Scaffolding protein</fullName>
    </recommendedName>
</protein>
<dbReference type="Proteomes" id="UP000663561">
    <property type="component" value="Segment"/>
</dbReference>
<proteinExistence type="predicted"/>
<feature type="compositionally biased region" description="Polar residues" evidence="1">
    <location>
        <begin position="25"/>
        <end position="41"/>
    </location>
</feature>
<organism evidence="2 3">
    <name type="scientific">Pseudomonas phage BUCT553</name>
    <dbReference type="NCBI Taxonomy" id="2776766"/>
    <lineage>
        <taxon>Viruses</taxon>
        <taxon>Duplodnaviria</taxon>
        <taxon>Heunggongvirae</taxon>
        <taxon>Uroviricota</taxon>
        <taxon>Caudoviricetes</taxon>
        <taxon>Autographivirales</taxon>
        <taxon>Autosignataviridae</taxon>
        <taxon>Colwellvirinae</taxon>
        <taxon>Nerthusvirus</taxon>
        <taxon>Nerthusvirus BUCT553</taxon>
    </lineage>
</organism>
<sequence length="305" mass="33501">MATEVELIDNTAKDGVLDLTGQAGPATNVTAEPDTGTTIDNETGKIDEPELDAEGNPVVKEEPELDAEGNPVVKDETQTDEEAETFYFGDQAVEVSVPDEIAAALTEAGVDQKALLAELFAKEGKFELSEDTRGKLEAKFGKLMVDGYLNMYKGLNDQTLAKHAQEQTSAAEQTAAMQTEYKELVGGEEGLNKLESYILSNFDEKQIGSYNAIMGGDNWEAQKMVIQMARQQMAAHDKQTNGDRSIELLTDGGETAHKGDDDVTVKGYITGAEYQKLMDSDKYWSDRDYQRKVDSMRSQSIRQGR</sequence>
<feature type="region of interest" description="Disordered" evidence="1">
    <location>
        <begin position="22"/>
        <end position="69"/>
    </location>
</feature>
<keyword evidence="3" id="KW-1185">Reference proteome</keyword>
<dbReference type="EMBL" id="MT941682">
    <property type="protein sequence ID" value="QPB07315.1"/>
    <property type="molecule type" value="Genomic_DNA"/>
</dbReference>
<evidence type="ECO:0000313" key="2">
    <source>
        <dbReference type="EMBL" id="QPB07315.1"/>
    </source>
</evidence>
<evidence type="ECO:0008006" key="4">
    <source>
        <dbReference type="Google" id="ProtNLM"/>
    </source>
</evidence>
<accession>A0A873WAG6</accession>
<reference evidence="2" key="1">
    <citation type="submission" date="2020-08" db="EMBL/GenBank/DDBJ databases">
        <authorList>
            <person name="Hu Y."/>
            <person name="Tong Y."/>
            <person name="Fan H."/>
            <person name="Song L."/>
            <person name="An X."/>
            <person name="Chen R."/>
            <person name="Qin H."/>
        </authorList>
    </citation>
    <scope>NUCLEOTIDE SEQUENCE</scope>
</reference>
<evidence type="ECO:0000313" key="3">
    <source>
        <dbReference type="Proteomes" id="UP000663561"/>
    </source>
</evidence>
<evidence type="ECO:0000256" key="1">
    <source>
        <dbReference type="SAM" id="MobiDB-lite"/>
    </source>
</evidence>
<name>A0A873WAG6_9CAUD</name>